<evidence type="ECO:0000259" key="3">
    <source>
        <dbReference type="Pfam" id="PF11761"/>
    </source>
</evidence>
<evidence type="ECO:0000259" key="2">
    <source>
        <dbReference type="Pfam" id="PF11760"/>
    </source>
</evidence>
<sequence>MKSAWENKCGTIRVISFTSEGHRRNDLLRETLEKAGLSCAGYRKGTAPGGSMLCEVTSMYDWVGEGWGKDTYLFIGAAGIAVRSIAPLVKDKFTDSPVLVMDEKGGYIIPLLSSHLGGAGETARIISALTGAVPVVTTATDLNRKFAVDLFAKENGMQISDRTLAKEISARILQGGTVGFYSDFPVKGNVPEELLVKEEYEELREAVPGIAVLEKKPEEAMPNVLYLYPKIVSVGIGCRRGVKKEKIEQKIRSVLERGGWEIDQIGVIASIDRKADEEGILEFASKYRIPFRTYTAGELNTVEQVTSSSDFVKNITGTDNVCERAALLAGRSGELIYKKEKFEDLTLAVVRMHYEVTFGRTEHTACRVQDQERKGEKS</sequence>
<dbReference type="InterPro" id="IPR052553">
    <property type="entry name" value="CbiG_hydrolase"/>
</dbReference>
<evidence type="ECO:0000313" key="5">
    <source>
        <dbReference type="Proteomes" id="UP000775686"/>
    </source>
</evidence>
<dbReference type="InterPro" id="IPR036518">
    <property type="entry name" value="CobE/GbiG_C_sf"/>
</dbReference>
<dbReference type="InterPro" id="IPR021744">
    <property type="entry name" value="CbiG_N"/>
</dbReference>
<dbReference type="Gene3D" id="3.30.420.180">
    <property type="entry name" value="CobE/GbiG C-terminal domain"/>
    <property type="match status" value="1"/>
</dbReference>
<dbReference type="SUPFAM" id="SSF159664">
    <property type="entry name" value="CobE/GbiG C-terminal domain-like"/>
    <property type="match status" value="1"/>
</dbReference>
<organism evidence="4 5">
    <name type="scientific">Drancourtella massiliensis</name>
    <dbReference type="NCBI Taxonomy" id="1632013"/>
    <lineage>
        <taxon>Bacteria</taxon>
        <taxon>Bacillati</taxon>
        <taxon>Bacillota</taxon>
        <taxon>Clostridia</taxon>
        <taxon>Eubacteriales</taxon>
        <taxon>Oscillospiraceae</taxon>
        <taxon>Drancourtella</taxon>
    </lineage>
</organism>
<evidence type="ECO:0000259" key="1">
    <source>
        <dbReference type="Pfam" id="PF01890"/>
    </source>
</evidence>
<reference evidence="4 5" key="1">
    <citation type="journal article" date="2021" name="Sci. Rep.">
        <title>The distribution of antibiotic resistance genes in chicken gut microbiota commensals.</title>
        <authorList>
            <person name="Juricova H."/>
            <person name="Matiasovicova J."/>
            <person name="Kubasova T."/>
            <person name="Cejkova D."/>
            <person name="Rychlik I."/>
        </authorList>
    </citation>
    <scope>NUCLEOTIDE SEQUENCE [LARGE SCALE GENOMIC DNA]</scope>
    <source>
        <strain evidence="4 5">An770</strain>
    </source>
</reference>
<dbReference type="PANTHER" id="PTHR37477">
    <property type="entry name" value="COBALT-PRECORRIN-5A HYDROLASE"/>
    <property type="match status" value="1"/>
</dbReference>
<dbReference type="SUPFAM" id="SSF159672">
    <property type="entry name" value="CbiG N-terminal domain-like"/>
    <property type="match status" value="1"/>
</dbReference>
<feature type="domain" description="Cobalamin synthesis G N-terminal" evidence="2">
    <location>
        <begin position="69"/>
        <end position="141"/>
    </location>
</feature>
<dbReference type="PANTHER" id="PTHR37477:SF1">
    <property type="entry name" value="COBALT-PRECORRIN-5A HYDROLASE"/>
    <property type="match status" value="1"/>
</dbReference>
<evidence type="ECO:0000313" key="4">
    <source>
        <dbReference type="EMBL" id="MBM6743323.1"/>
    </source>
</evidence>
<dbReference type="EMBL" id="JACJKH010000004">
    <property type="protein sequence ID" value="MBM6743323.1"/>
    <property type="molecule type" value="Genomic_DNA"/>
</dbReference>
<dbReference type="Pfam" id="PF11761">
    <property type="entry name" value="CbiG_mid"/>
    <property type="match status" value="1"/>
</dbReference>
<name>A0ABS2EEB1_9FIRM</name>
<feature type="domain" description="CobE/GbiG C-terminal" evidence="1">
    <location>
        <begin position="233"/>
        <end position="349"/>
    </location>
</feature>
<dbReference type="Gene3D" id="3.40.50.11220">
    <property type="match status" value="1"/>
</dbReference>
<dbReference type="Pfam" id="PF11760">
    <property type="entry name" value="CbiG_N"/>
    <property type="match status" value="1"/>
</dbReference>
<accession>A0ABS2EEB1</accession>
<dbReference type="RefSeq" id="WP_087254987.1">
    <property type="nucleotide sequence ID" value="NZ_JACJKH010000004.1"/>
</dbReference>
<dbReference type="InterPro" id="IPR038029">
    <property type="entry name" value="GbiG_N_sf"/>
</dbReference>
<gene>
    <name evidence="4" type="ORF">H6A32_03230</name>
</gene>
<comment type="caution">
    <text evidence="4">The sequence shown here is derived from an EMBL/GenBank/DDBJ whole genome shotgun (WGS) entry which is preliminary data.</text>
</comment>
<protein>
    <submittedName>
        <fullName evidence="4">Cobalamin biosynthesis protein</fullName>
    </submittedName>
</protein>
<keyword evidence="5" id="KW-1185">Reference proteome</keyword>
<feature type="domain" description="Cobalamin biosynthesis central region" evidence="3">
    <location>
        <begin position="146"/>
        <end position="229"/>
    </location>
</feature>
<dbReference type="Proteomes" id="UP000775686">
    <property type="component" value="Unassembled WGS sequence"/>
</dbReference>
<dbReference type="Pfam" id="PF01890">
    <property type="entry name" value="CbiG_C"/>
    <property type="match status" value="1"/>
</dbReference>
<dbReference type="InterPro" id="IPR021745">
    <property type="entry name" value="CbiG_mid"/>
</dbReference>
<proteinExistence type="predicted"/>
<dbReference type="InterPro" id="IPR002750">
    <property type="entry name" value="CobE/GbiG_C"/>
</dbReference>